<name>A0A6M0P403_9BACI</name>
<reference evidence="3 4" key="2">
    <citation type="submission" date="2020-03" db="EMBL/GenBank/DDBJ databases">
        <title>Bacillus aquiflavi sp. nov., isolated from yellow water of strong flavor Chinese baijiu in Yibin region of China.</title>
        <authorList>
            <person name="Xie J."/>
        </authorList>
    </citation>
    <scope>NUCLEOTIDE SEQUENCE [LARGE SCALE GENOMIC DNA]</scope>
    <source>
        <strain evidence="3 4">Gsoil 114</strain>
    </source>
</reference>
<evidence type="ECO:0000313" key="3">
    <source>
        <dbReference type="EMBL" id="NEY19432.1"/>
    </source>
</evidence>
<dbReference type="AlphaFoldDB" id="A0A6M0P403"/>
<dbReference type="PIRSF" id="PIRSF019083">
    <property type="entry name" value="UCP019083_VanZ"/>
    <property type="match status" value="1"/>
</dbReference>
<keyword evidence="4" id="KW-1185">Reference proteome</keyword>
<comment type="caution">
    <text evidence="3">The sequence shown here is derived from an EMBL/GenBank/DDBJ whole genome shotgun (WGS) entry which is preliminary data.</text>
</comment>
<reference evidence="3 4" key="1">
    <citation type="submission" date="2020-02" db="EMBL/GenBank/DDBJ databases">
        <authorList>
            <person name="Feng H."/>
        </authorList>
    </citation>
    <scope>NUCLEOTIDE SEQUENCE [LARGE SCALE GENOMIC DNA]</scope>
    <source>
        <strain evidence="3 4">Gsoil 114</strain>
    </source>
</reference>
<dbReference type="OrthoDB" id="291892at2"/>
<proteinExistence type="predicted"/>
<dbReference type="Proteomes" id="UP000476934">
    <property type="component" value="Unassembled WGS sequence"/>
</dbReference>
<dbReference type="Pfam" id="PF04892">
    <property type="entry name" value="VanZ"/>
    <property type="match status" value="1"/>
</dbReference>
<dbReference type="InterPro" id="IPR006976">
    <property type="entry name" value="VanZ-like"/>
</dbReference>
<dbReference type="RefSeq" id="WP_051476318.1">
    <property type="nucleotide sequence ID" value="NZ_JAAIWK010000005.1"/>
</dbReference>
<protein>
    <submittedName>
        <fullName evidence="3">VanZ family protein</fullName>
    </submittedName>
</protein>
<dbReference type="InterPro" id="IPR016747">
    <property type="entry name" value="Phosphotransbutyrylase"/>
</dbReference>
<accession>A0A6M0P403</accession>
<evidence type="ECO:0000259" key="2">
    <source>
        <dbReference type="Pfam" id="PF04892"/>
    </source>
</evidence>
<feature type="transmembrane region" description="Helical" evidence="1">
    <location>
        <begin position="85"/>
        <end position="115"/>
    </location>
</feature>
<dbReference type="EMBL" id="JAAIWK010000005">
    <property type="protein sequence ID" value="NEY19432.1"/>
    <property type="molecule type" value="Genomic_DNA"/>
</dbReference>
<dbReference type="NCBIfam" id="NF037970">
    <property type="entry name" value="vanZ_1"/>
    <property type="match status" value="1"/>
</dbReference>
<feature type="domain" description="VanZ-like" evidence="2">
    <location>
        <begin position="10"/>
        <end position="151"/>
    </location>
</feature>
<sequence length="175" mass="20182">MKKAVLSICILLCFVFMGIMFDFSNTPYKQQDIKPLLAQYMHLNAYSLPHVQFHYDGTLVTSTMPYDFIEFFIRKASHVTEYTILTLLFLITFSCTSISLRKAVPIAMILSFLYACLDEWHQSFVPDRTGHIIDVVTFDSFGIIIGTLLFGIGRSIYTRKKRKQLSIEKRQSVAE</sequence>
<keyword evidence="1" id="KW-0812">Transmembrane</keyword>
<gene>
    <name evidence="3" type="ORF">G4D61_05545</name>
</gene>
<keyword evidence="1" id="KW-0472">Membrane</keyword>
<feature type="transmembrane region" description="Helical" evidence="1">
    <location>
        <begin position="135"/>
        <end position="157"/>
    </location>
</feature>
<keyword evidence="1" id="KW-1133">Transmembrane helix</keyword>
<evidence type="ECO:0000256" key="1">
    <source>
        <dbReference type="SAM" id="Phobius"/>
    </source>
</evidence>
<evidence type="ECO:0000313" key="4">
    <source>
        <dbReference type="Proteomes" id="UP000476934"/>
    </source>
</evidence>
<organism evidence="3 4">
    <name type="scientific">Heyndrickxia ginsengihumi</name>
    <dbReference type="NCBI Taxonomy" id="363870"/>
    <lineage>
        <taxon>Bacteria</taxon>
        <taxon>Bacillati</taxon>
        <taxon>Bacillota</taxon>
        <taxon>Bacilli</taxon>
        <taxon>Bacillales</taxon>
        <taxon>Bacillaceae</taxon>
        <taxon>Heyndrickxia</taxon>
    </lineage>
</organism>